<keyword evidence="1" id="KW-0732">Signal</keyword>
<dbReference type="GO" id="GO:0008289">
    <property type="term" value="F:lipid binding"/>
    <property type="evidence" value="ECO:0007669"/>
    <property type="project" value="InterPro"/>
</dbReference>
<sequence length="484" mass="52219">MILLQAPLLLIYLQEVFKAELSFSTFKSSGTSTGKICTLGTVLSILAPALATKSPDCGGILSPSGLSYLAEVSKQHAETILVQDLMAPRVSDLLLGSPKPIRKQIDSVKVVDLSLSLMPDDRLRLSIDADLRITTSPSTSKVVRLSILADLHVERNPEGNLELTASACKPIMEEMQSTEETESKSPSLEVDKEVDINKICLEVSKLLILPNERLASLTAQFPVTPSCQLQYLPLAAPMISEQGITVSLQTAFLVAGMALPLPISPTPFTMPEAASTGPSHLTLALSEHYYTSLFFAMERVGAFNMTISSPLTTATMAQKITQIGSLFQEDLPVMLTVMFRSSPRVALEEGKATLKLFLTVHAGVGSSAFQNFLSMSVDMSAGLLLSVTDVKMMISAAVIEDMELSLAASDVGPMPAALLEKLFLSTIREEMLAQMNAVLSEGIYLPHVSNFIYTDVNVIIHKDYVLIPCNLKLQPKTGGKIMVG</sequence>
<dbReference type="PANTHER" id="PTHR46019">
    <property type="entry name" value="BPI FOLD-CONTAINING FAMILY B MEMBER 4-RELATED"/>
    <property type="match status" value="1"/>
</dbReference>
<dbReference type="InterPro" id="IPR001124">
    <property type="entry name" value="Lipid-bd_serum_glycop_C"/>
</dbReference>
<gene>
    <name evidence="4" type="primary">BPIFB2</name>
</gene>
<dbReference type="SUPFAM" id="SSF55394">
    <property type="entry name" value="Bactericidal permeability-increasing protein, BPI"/>
    <property type="match status" value="2"/>
</dbReference>
<accession>A0A8B7J3Y6</accession>
<dbReference type="KEGG" id="aam:106490853"/>
<dbReference type="AlphaFoldDB" id="A0A8B7J3Y6"/>
<dbReference type="SMART" id="SM00329">
    <property type="entry name" value="BPI2"/>
    <property type="match status" value="1"/>
</dbReference>
<feature type="chain" id="PRO_5046646639" evidence="1">
    <location>
        <begin position="19"/>
        <end position="484"/>
    </location>
</feature>
<protein>
    <submittedName>
        <fullName evidence="4">BPI fold-containing family B member 2</fullName>
    </submittedName>
</protein>
<evidence type="ECO:0000259" key="2">
    <source>
        <dbReference type="SMART" id="SM00329"/>
    </source>
</evidence>
<keyword evidence="3" id="KW-1185">Reference proteome</keyword>
<dbReference type="InterPro" id="IPR017942">
    <property type="entry name" value="Lipid-bd_serum_glycop_N"/>
</dbReference>
<proteinExistence type="predicted"/>
<dbReference type="GeneID" id="106490853"/>
<dbReference type="Proteomes" id="UP001652627">
    <property type="component" value="Chromosome 18"/>
</dbReference>
<evidence type="ECO:0000313" key="4">
    <source>
        <dbReference type="RefSeq" id="XP_013805825.2"/>
    </source>
</evidence>
<name>A0A8B7J3Y6_9AVES</name>
<dbReference type="InterPro" id="IPR017943">
    <property type="entry name" value="Bactericidal_perm-incr_a/b_dom"/>
</dbReference>
<dbReference type="OrthoDB" id="9375316at2759"/>
<dbReference type="InterPro" id="IPR051660">
    <property type="entry name" value="BPI_fold-BPI/LBP"/>
</dbReference>
<dbReference type="Gene3D" id="3.15.20.10">
    <property type="entry name" value="Bactericidal permeability-increasing protein, domain 2"/>
    <property type="match status" value="1"/>
</dbReference>
<reference evidence="4" key="1">
    <citation type="submission" date="2025-08" db="UniProtKB">
        <authorList>
            <consortium name="RefSeq"/>
        </authorList>
    </citation>
    <scope>IDENTIFICATION</scope>
    <source>
        <tissue evidence="4">Blood</tissue>
    </source>
</reference>
<dbReference type="RefSeq" id="XP_013805825.2">
    <property type="nucleotide sequence ID" value="XM_013950371.2"/>
</dbReference>
<feature type="domain" description="Lipid-binding serum glycoprotein C-terminal" evidence="2">
    <location>
        <begin position="275"/>
        <end position="469"/>
    </location>
</feature>
<evidence type="ECO:0000256" key="1">
    <source>
        <dbReference type="SAM" id="SignalP"/>
    </source>
</evidence>
<evidence type="ECO:0000313" key="3">
    <source>
        <dbReference type="Proteomes" id="UP001652627"/>
    </source>
</evidence>
<organism evidence="3 4">
    <name type="scientific">Apteryx mantelli</name>
    <name type="common">North Island brown kiwi</name>
    <dbReference type="NCBI Taxonomy" id="2696672"/>
    <lineage>
        <taxon>Eukaryota</taxon>
        <taxon>Metazoa</taxon>
        <taxon>Chordata</taxon>
        <taxon>Craniata</taxon>
        <taxon>Vertebrata</taxon>
        <taxon>Euteleostomi</taxon>
        <taxon>Archelosauria</taxon>
        <taxon>Archosauria</taxon>
        <taxon>Dinosauria</taxon>
        <taxon>Saurischia</taxon>
        <taxon>Theropoda</taxon>
        <taxon>Coelurosauria</taxon>
        <taxon>Aves</taxon>
        <taxon>Palaeognathae</taxon>
        <taxon>Apterygiformes</taxon>
        <taxon>Apterygidae</taxon>
        <taxon>Apteryx</taxon>
    </lineage>
</organism>
<feature type="signal peptide" evidence="1">
    <location>
        <begin position="1"/>
        <end position="18"/>
    </location>
</feature>
<dbReference type="Pfam" id="PF01273">
    <property type="entry name" value="LBP_BPI_CETP"/>
    <property type="match status" value="1"/>
</dbReference>
<dbReference type="PANTHER" id="PTHR46019:SF4">
    <property type="entry name" value="BPI FOLD-CONTAINING FAMILY B MEMBER 4"/>
    <property type="match status" value="1"/>
</dbReference>
<dbReference type="Pfam" id="PF02886">
    <property type="entry name" value="LBP_BPI_CETP_C"/>
    <property type="match status" value="1"/>
</dbReference>